<accession>A0ABY7Z0X7</accession>
<dbReference type="EMBL" id="CP118247">
    <property type="protein sequence ID" value="WDR06675.1"/>
    <property type="molecule type" value="Genomic_DNA"/>
</dbReference>
<reference evidence="2 3" key="1">
    <citation type="submission" date="2023-02" db="EMBL/GenBank/DDBJ databases">
        <title>Devosia chondri sp. nov., isolated from the phycosphere of marine algae.</title>
        <authorList>
            <person name="Kim J.M."/>
            <person name="Lee J.K."/>
            <person name="Choi B.J."/>
            <person name="Bayburt H."/>
            <person name="Jeon C.O."/>
        </authorList>
    </citation>
    <scope>NUCLEOTIDE SEQUENCE [LARGE SCALE GENOMIC DNA]</scope>
    <source>
        <strain evidence="2 3">G2-5</strain>
    </source>
</reference>
<organism evidence="2 3">
    <name type="scientific">Devosia rhodophyticola</name>
    <dbReference type="NCBI Taxonomy" id="3026423"/>
    <lineage>
        <taxon>Bacteria</taxon>
        <taxon>Pseudomonadati</taxon>
        <taxon>Pseudomonadota</taxon>
        <taxon>Alphaproteobacteria</taxon>
        <taxon>Hyphomicrobiales</taxon>
        <taxon>Devosiaceae</taxon>
        <taxon>Devosia</taxon>
    </lineage>
</organism>
<feature type="region of interest" description="Disordered" evidence="1">
    <location>
        <begin position="14"/>
        <end position="33"/>
    </location>
</feature>
<keyword evidence="3" id="KW-1185">Reference proteome</keyword>
<proteinExistence type="predicted"/>
<dbReference type="RefSeq" id="WP_282212188.1">
    <property type="nucleotide sequence ID" value="NZ_CP118247.1"/>
</dbReference>
<gene>
    <name evidence="2" type="ORF">PSQ90_04210</name>
</gene>
<dbReference type="Proteomes" id="UP001222118">
    <property type="component" value="Chromosome"/>
</dbReference>
<protein>
    <submittedName>
        <fullName evidence="2">Uncharacterized protein</fullName>
    </submittedName>
</protein>
<name>A0ABY7Z0X7_9HYPH</name>
<evidence type="ECO:0000313" key="2">
    <source>
        <dbReference type="EMBL" id="WDR06675.1"/>
    </source>
</evidence>
<evidence type="ECO:0000313" key="3">
    <source>
        <dbReference type="Proteomes" id="UP001222118"/>
    </source>
</evidence>
<sequence>MKSDIMSMLPAGLVTSSAPIPSLPVDAPTTNTSPADQLERVARGGRPKSENWTNWIAELVNYIHEEGMPSGSGAEGQDAVIGAIEERLAARGLDTLSRSTVQPVVRAALLRLRSAGN</sequence>
<evidence type="ECO:0000256" key="1">
    <source>
        <dbReference type="SAM" id="MobiDB-lite"/>
    </source>
</evidence>